<protein>
    <submittedName>
        <fullName evidence="5">Tetratricopeptide repeat protein</fullName>
    </submittedName>
</protein>
<feature type="signal peptide" evidence="4">
    <location>
        <begin position="1"/>
        <end position="31"/>
    </location>
</feature>
<reference evidence="5 6" key="1">
    <citation type="submission" date="2024-02" db="EMBL/GenBank/DDBJ databases">
        <authorList>
            <person name="Nijsse B."/>
            <person name="Sprong H."/>
        </authorList>
    </citation>
    <scope>NUCLEOTIDE SEQUENCE [LARGE SCALE GENOMIC DNA]</scope>
    <source>
        <strain evidence="5">OB144</strain>
    </source>
</reference>
<evidence type="ECO:0000313" key="6">
    <source>
        <dbReference type="Proteomes" id="UP001642485"/>
    </source>
</evidence>
<feature type="repeat" description="TPR" evidence="3">
    <location>
        <begin position="58"/>
        <end position="91"/>
    </location>
</feature>
<dbReference type="EMBL" id="OZ018776">
    <property type="protein sequence ID" value="CAK9121565.1"/>
    <property type="molecule type" value="Genomic_DNA"/>
</dbReference>
<keyword evidence="1" id="KW-0677">Repeat</keyword>
<keyword evidence="6" id="KW-1185">Reference proteome</keyword>
<dbReference type="PROSITE" id="PS50005">
    <property type="entry name" value="TPR"/>
    <property type="match status" value="1"/>
</dbReference>
<keyword evidence="4" id="KW-0732">Signal</keyword>
<keyword evidence="2 3" id="KW-0802">TPR repeat</keyword>
<dbReference type="InterPro" id="IPR019734">
    <property type="entry name" value="TPR_rpt"/>
</dbReference>
<dbReference type="PANTHER" id="PTHR44943">
    <property type="entry name" value="CELLULOSE SYNTHASE OPERON PROTEIN C"/>
    <property type="match status" value="1"/>
</dbReference>
<dbReference type="Gene3D" id="1.25.40.10">
    <property type="entry name" value="Tetratricopeptide repeat domain"/>
    <property type="match status" value="1"/>
</dbReference>
<organism evidence="5 6">
    <name type="scientific">Rickettsia helvetica</name>
    <dbReference type="NCBI Taxonomy" id="35789"/>
    <lineage>
        <taxon>Bacteria</taxon>
        <taxon>Pseudomonadati</taxon>
        <taxon>Pseudomonadota</taxon>
        <taxon>Alphaproteobacteria</taxon>
        <taxon>Rickettsiales</taxon>
        <taxon>Rickettsiaceae</taxon>
        <taxon>Rickettsieae</taxon>
        <taxon>Rickettsia</taxon>
        <taxon>spotted fever group</taxon>
    </lineage>
</organism>
<dbReference type="PANTHER" id="PTHR44943:SF8">
    <property type="entry name" value="TPR REPEAT-CONTAINING PROTEIN MJ0263"/>
    <property type="match status" value="1"/>
</dbReference>
<evidence type="ECO:0000313" key="5">
    <source>
        <dbReference type="EMBL" id="CAK9121565.1"/>
    </source>
</evidence>
<dbReference type="Proteomes" id="UP001642485">
    <property type="component" value="Chromosome"/>
</dbReference>
<dbReference type="PROSITE" id="PS50293">
    <property type="entry name" value="TPR_REGION"/>
    <property type="match status" value="1"/>
</dbReference>
<dbReference type="RefSeq" id="WP_232203692.1">
    <property type="nucleotide sequence ID" value="NZ_OY974080.1"/>
</dbReference>
<evidence type="ECO:0000256" key="1">
    <source>
        <dbReference type="ARBA" id="ARBA00022737"/>
    </source>
</evidence>
<name>A0ABM9NDC5_RICHE</name>
<sequence>MKIIKKKSIQNITKLAFIFILPLIFFSSAFAENTTSIVNEKPQPIDPQSKIQDPNILAEEYFNIGRSLYKLGQYEEAIEQYDLALQYNPKYPEAYYNKGLL</sequence>
<evidence type="ECO:0000256" key="4">
    <source>
        <dbReference type="SAM" id="SignalP"/>
    </source>
</evidence>
<dbReference type="InterPro" id="IPR051685">
    <property type="entry name" value="Ycf3/AcsC/BcsC/TPR_MFPF"/>
</dbReference>
<dbReference type="SMART" id="SM00028">
    <property type="entry name" value="TPR"/>
    <property type="match status" value="1"/>
</dbReference>
<accession>A0ABM9NDC5</accession>
<dbReference type="SUPFAM" id="SSF48452">
    <property type="entry name" value="TPR-like"/>
    <property type="match status" value="1"/>
</dbReference>
<evidence type="ECO:0000256" key="2">
    <source>
        <dbReference type="ARBA" id="ARBA00022803"/>
    </source>
</evidence>
<feature type="chain" id="PRO_5046650301" evidence="4">
    <location>
        <begin position="32"/>
        <end position="101"/>
    </location>
</feature>
<dbReference type="Pfam" id="PF13414">
    <property type="entry name" value="TPR_11"/>
    <property type="match status" value="1"/>
</dbReference>
<gene>
    <name evidence="5" type="ORF">OB144RH_07245</name>
</gene>
<proteinExistence type="predicted"/>
<dbReference type="InterPro" id="IPR011990">
    <property type="entry name" value="TPR-like_helical_dom_sf"/>
</dbReference>
<evidence type="ECO:0000256" key="3">
    <source>
        <dbReference type="PROSITE-ProRule" id="PRU00339"/>
    </source>
</evidence>